<proteinExistence type="inferred from homology"/>
<dbReference type="RefSeq" id="WP_267992154.1">
    <property type="nucleotide sequence ID" value="NZ_JAPQFC010000744.1"/>
</dbReference>
<protein>
    <recommendedName>
        <fullName evidence="2">GS catalytic domain-containing protein</fullName>
    </recommendedName>
</protein>
<accession>A0A9Q4DK31</accession>
<dbReference type="Pfam" id="PF00120">
    <property type="entry name" value="Gln-synt_C"/>
    <property type="match status" value="1"/>
</dbReference>
<feature type="non-terminal residue" evidence="3">
    <location>
        <position position="1"/>
    </location>
</feature>
<dbReference type="AlphaFoldDB" id="A0A9Q4DK31"/>
<dbReference type="InterPro" id="IPR014746">
    <property type="entry name" value="Gln_synth/guanido_kin_cat_dom"/>
</dbReference>
<feature type="domain" description="GS catalytic" evidence="2">
    <location>
        <begin position="7"/>
        <end position="58"/>
    </location>
</feature>
<dbReference type="SUPFAM" id="SSF55931">
    <property type="entry name" value="Glutamine synthetase/guanido kinase"/>
    <property type="match status" value="1"/>
</dbReference>
<comment type="similarity">
    <text evidence="1">Belongs to the glutamine synthetase family.</text>
</comment>
<organism evidence="3 4">
    <name type="scientific">Actinobacillus pleuropneumoniae</name>
    <name type="common">Haemophilus pleuropneumoniae</name>
    <dbReference type="NCBI Taxonomy" id="715"/>
    <lineage>
        <taxon>Bacteria</taxon>
        <taxon>Pseudomonadati</taxon>
        <taxon>Pseudomonadota</taxon>
        <taxon>Gammaproteobacteria</taxon>
        <taxon>Pasteurellales</taxon>
        <taxon>Pasteurellaceae</taxon>
        <taxon>Actinobacillus</taxon>
    </lineage>
</organism>
<dbReference type="Gene3D" id="3.30.590.10">
    <property type="entry name" value="Glutamine synthetase/guanido kinase, catalytic domain"/>
    <property type="match status" value="1"/>
</dbReference>
<comment type="caution">
    <text evidence="3">The sequence shown here is derived from an EMBL/GenBank/DDBJ whole genome shotgun (WGS) entry which is preliminary data.</text>
</comment>
<dbReference type="EMBL" id="JAPQFC010000744">
    <property type="protein sequence ID" value="MCY6524932.1"/>
    <property type="molecule type" value="Genomic_DNA"/>
</dbReference>
<evidence type="ECO:0000313" key="3">
    <source>
        <dbReference type="EMBL" id="MCY6524932.1"/>
    </source>
</evidence>
<evidence type="ECO:0000259" key="2">
    <source>
        <dbReference type="Pfam" id="PF00120"/>
    </source>
</evidence>
<dbReference type="InterPro" id="IPR008146">
    <property type="entry name" value="Gln_synth_cat_dom"/>
</dbReference>
<evidence type="ECO:0000313" key="4">
    <source>
        <dbReference type="Proteomes" id="UP001077788"/>
    </source>
</evidence>
<gene>
    <name evidence="3" type="ORF">OYG11_12045</name>
</gene>
<dbReference type="Proteomes" id="UP001077788">
    <property type="component" value="Unassembled WGS sequence"/>
</dbReference>
<reference evidence="3" key="2">
    <citation type="submission" date="2022-12" db="EMBL/GenBank/DDBJ databases">
        <authorList>
            <person name="Kardos G."/>
            <person name="Sarkozi R."/>
            <person name="Laczko L."/>
            <person name="Marton S."/>
            <person name="Makrai L."/>
            <person name="Banyai K."/>
            <person name="Fodor L."/>
        </authorList>
    </citation>
    <scope>NUCLEOTIDE SEQUENCE</scope>
    <source>
        <strain evidence="3">84/14</strain>
    </source>
</reference>
<name>A0A9Q4DK31_ACTPL</name>
<sequence length="64" mass="7469">VNTKEIELPRGLIDAVELFEEDTELRNLFGSSFVTTYAAIKRAEFETFMEVISPWEREFLLLNV</sequence>
<reference evidence="3" key="1">
    <citation type="journal article" date="2021" name="Vet Sci">
        <title>O-Serogroups and Pathovirotypes of Escherichia coli Isolated from Post-Weaning Piglets Showing Diarrhoea and/or Oedema in South Korea.</title>
        <authorList>
            <person name="Byun J.W."/>
            <person name="Moon B.Y."/>
            <person name="Do K.H."/>
            <person name="Lee K."/>
            <person name="Lee H.Y."/>
            <person name="Kim W.I."/>
            <person name="So B."/>
            <person name="Lee W.K."/>
        </authorList>
    </citation>
    <scope>NUCLEOTIDE SEQUENCE</scope>
    <source>
        <strain evidence="3">84/14</strain>
    </source>
</reference>
<dbReference type="GO" id="GO:0004356">
    <property type="term" value="F:glutamine synthetase activity"/>
    <property type="evidence" value="ECO:0007669"/>
    <property type="project" value="InterPro"/>
</dbReference>
<evidence type="ECO:0000256" key="1">
    <source>
        <dbReference type="RuleBase" id="RU000384"/>
    </source>
</evidence>